<keyword evidence="1" id="KW-1133">Transmembrane helix</keyword>
<proteinExistence type="predicted"/>
<keyword evidence="1" id="KW-0472">Membrane</keyword>
<name>A0A429ZZL8_9ENTE</name>
<comment type="caution">
    <text evidence="2">The sequence shown here is derived from an EMBL/GenBank/DDBJ whole genome shotgun (WGS) entry which is preliminary data.</text>
</comment>
<keyword evidence="3" id="KW-1185">Reference proteome</keyword>
<dbReference type="EMBL" id="NGJS01000004">
    <property type="protein sequence ID" value="RST99495.1"/>
    <property type="molecule type" value="Genomic_DNA"/>
</dbReference>
<evidence type="ECO:0000256" key="1">
    <source>
        <dbReference type="SAM" id="Phobius"/>
    </source>
</evidence>
<accession>A0A429ZZL8</accession>
<evidence type="ECO:0000313" key="2">
    <source>
        <dbReference type="EMBL" id="RST99495.1"/>
    </source>
</evidence>
<keyword evidence="1" id="KW-0812">Transmembrane</keyword>
<sequence>MTKKLKKIGRPMYREWWFIAIIVVLGIVLLTNLWDTFGKNKRQKIQVVNVVQSVKGNNSNNNKNAKNTGASAATPQPRAIVNNNNLLKQYILKETTITQPFQVIGDFSTAGNYTATIIIDNGKNGISSGKLLILPIVKVLHYADLDDFRSISINVTADLPNEIHGDIIRSTFTAASLNSPKALEQRNGTIKTYAEKWWEIS</sequence>
<gene>
    <name evidence="2" type="ORF">CBF37_04000</name>
</gene>
<evidence type="ECO:0000313" key="3">
    <source>
        <dbReference type="Proteomes" id="UP000287857"/>
    </source>
</evidence>
<feature type="transmembrane region" description="Helical" evidence="1">
    <location>
        <begin position="16"/>
        <end position="34"/>
    </location>
</feature>
<reference evidence="2 3" key="1">
    <citation type="submission" date="2017-05" db="EMBL/GenBank/DDBJ databases">
        <title>Vagococcus spp. assemblies.</title>
        <authorList>
            <person name="Gulvik C.A."/>
        </authorList>
    </citation>
    <scope>NUCLEOTIDE SEQUENCE [LARGE SCALE GENOMIC DNA]</scope>
    <source>
        <strain evidence="2 3">SS1995</strain>
    </source>
</reference>
<dbReference type="Proteomes" id="UP000287857">
    <property type="component" value="Unassembled WGS sequence"/>
</dbReference>
<dbReference type="RefSeq" id="WP_125983435.1">
    <property type="nucleotide sequence ID" value="NZ_NGJS01000004.1"/>
</dbReference>
<organism evidence="2 3">
    <name type="scientific">Vagococcus vulneris</name>
    <dbReference type="NCBI Taxonomy" id="1977869"/>
    <lineage>
        <taxon>Bacteria</taxon>
        <taxon>Bacillati</taxon>
        <taxon>Bacillota</taxon>
        <taxon>Bacilli</taxon>
        <taxon>Lactobacillales</taxon>
        <taxon>Enterococcaceae</taxon>
        <taxon>Vagococcus</taxon>
    </lineage>
</organism>
<dbReference type="AlphaFoldDB" id="A0A429ZZL8"/>
<protein>
    <submittedName>
        <fullName evidence="2">Uncharacterized protein</fullName>
    </submittedName>
</protein>